<protein>
    <submittedName>
        <fullName evidence="2">Uncharacterized protein</fullName>
    </submittedName>
</protein>
<dbReference type="Proteomes" id="UP000317369">
    <property type="component" value="Chromosome"/>
</dbReference>
<feature type="compositionally biased region" description="Basic and acidic residues" evidence="1">
    <location>
        <begin position="72"/>
        <end position="84"/>
    </location>
</feature>
<evidence type="ECO:0000313" key="2">
    <source>
        <dbReference type="EMBL" id="QDU34936.1"/>
    </source>
</evidence>
<dbReference type="RefSeq" id="WP_145079499.1">
    <property type="nucleotide sequence ID" value="NZ_CP036425.1"/>
</dbReference>
<feature type="region of interest" description="Disordered" evidence="1">
    <location>
        <begin position="38"/>
        <end position="94"/>
    </location>
</feature>
<keyword evidence="3" id="KW-1185">Reference proteome</keyword>
<organism evidence="2 3">
    <name type="scientific">Poriferisphaera corsica</name>
    <dbReference type="NCBI Taxonomy" id="2528020"/>
    <lineage>
        <taxon>Bacteria</taxon>
        <taxon>Pseudomonadati</taxon>
        <taxon>Planctomycetota</taxon>
        <taxon>Phycisphaerae</taxon>
        <taxon>Phycisphaerales</taxon>
        <taxon>Phycisphaeraceae</taxon>
        <taxon>Poriferisphaera</taxon>
    </lineage>
</organism>
<feature type="compositionally biased region" description="Basic and acidic residues" evidence="1">
    <location>
        <begin position="42"/>
        <end position="63"/>
    </location>
</feature>
<sequence length="301" mass="34962">MRAKQLLIVVLSVILGFGGVQMFELDNVAEGQFVSKTYKTKKTSDQSKSKNESEKKPGYDKDTIVMPMGKRSSGDDYDRRRAERLEDELDDLEDENDRLKRQMLEMQGELQKLGNANQSAKEDLARRERELEEAGKTQGREIAWLREEFGKIKNERTQKTDIVRKANELVLQYATESEWEWKPELIWDEQRGDIYFTHENGAQEKQSFWSMNPKKVGVRAIFLNTSQKAGSYYLRFRVLKKPFDESGEVKDGKAIVMGYAVYTTPFLAAGEACELERWIPVREAEMAGEIEMMEVMRRVER</sequence>
<proteinExistence type="predicted"/>
<evidence type="ECO:0000313" key="3">
    <source>
        <dbReference type="Proteomes" id="UP000317369"/>
    </source>
</evidence>
<evidence type="ECO:0000256" key="1">
    <source>
        <dbReference type="SAM" id="MobiDB-lite"/>
    </source>
</evidence>
<dbReference type="EMBL" id="CP036425">
    <property type="protein sequence ID" value="QDU34936.1"/>
    <property type="molecule type" value="Genomic_DNA"/>
</dbReference>
<dbReference type="KEGG" id="pcor:KS4_30130"/>
<reference evidence="2 3" key="1">
    <citation type="submission" date="2019-02" db="EMBL/GenBank/DDBJ databases">
        <title>Deep-cultivation of Planctomycetes and their phenomic and genomic characterization uncovers novel biology.</title>
        <authorList>
            <person name="Wiegand S."/>
            <person name="Jogler M."/>
            <person name="Boedeker C."/>
            <person name="Pinto D."/>
            <person name="Vollmers J."/>
            <person name="Rivas-Marin E."/>
            <person name="Kohn T."/>
            <person name="Peeters S.H."/>
            <person name="Heuer A."/>
            <person name="Rast P."/>
            <person name="Oberbeckmann S."/>
            <person name="Bunk B."/>
            <person name="Jeske O."/>
            <person name="Meyerdierks A."/>
            <person name="Storesund J.E."/>
            <person name="Kallscheuer N."/>
            <person name="Luecker S."/>
            <person name="Lage O.M."/>
            <person name="Pohl T."/>
            <person name="Merkel B.J."/>
            <person name="Hornburger P."/>
            <person name="Mueller R.-W."/>
            <person name="Bruemmer F."/>
            <person name="Labrenz M."/>
            <person name="Spormann A.M."/>
            <person name="Op den Camp H."/>
            <person name="Overmann J."/>
            <person name="Amann R."/>
            <person name="Jetten M.S.M."/>
            <person name="Mascher T."/>
            <person name="Medema M.H."/>
            <person name="Devos D.P."/>
            <person name="Kaster A.-K."/>
            <person name="Ovreas L."/>
            <person name="Rohde M."/>
            <person name="Galperin M.Y."/>
            <person name="Jogler C."/>
        </authorList>
    </citation>
    <scope>NUCLEOTIDE SEQUENCE [LARGE SCALE GENOMIC DNA]</scope>
    <source>
        <strain evidence="2 3">KS4</strain>
    </source>
</reference>
<accession>A0A517YXI6</accession>
<feature type="compositionally biased region" description="Acidic residues" evidence="1">
    <location>
        <begin position="85"/>
        <end position="94"/>
    </location>
</feature>
<gene>
    <name evidence="2" type="ORF">KS4_30130</name>
</gene>
<name>A0A517YXI6_9BACT</name>
<dbReference type="AlphaFoldDB" id="A0A517YXI6"/>